<evidence type="ECO:0000313" key="3">
    <source>
        <dbReference type="Proteomes" id="UP000828251"/>
    </source>
</evidence>
<accession>A0A9D4A4L0</accession>
<name>A0A9D4A4L0_9ROSI</name>
<feature type="region of interest" description="Disordered" evidence="1">
    <location>
        <begin position="81"/>
        <end position="103"/>
    </location>
</feature>
<feature type="compositionally biased region" description="Polar residues" evidence="1">
    <location>
        <begin position="81"/>
        <end position="91"/>
    </location>
</feature>
<sequence length="103" mass="11353">MTRRIVIVLSIHIIRLLHFKRNYSSNNLADAIFPGSIREAMLNSYAYTICYFAVKDAKKETVPGDASATISSLKVDVLAETSNGTQSSGSDNKLVDDEDELQV</sequence>
<reference evidence="2 3" key="1">
    <citation type="journal article" date="2021" name="Plant Biotechnol. J.">
        <title>Multi-omics assisted identification of the key and species-specific regulatory components of drought-tolerant mechanisms in Gossypium stocksii.</title>
        <authorList>
            <person name="Yu D."/>
            <person name="Ke L."/>
            <person name="Zhang D."/>
            <person name="Wu Y."/>
            <person name="Sun Y."/>
            <person name="Mei J."/>
            <person name="Sun J."/>
            <person name="Sun Y."/>
        </authorList>
    </citation>
    <scope>NUCLEOTIDE SEQUENCE [LARGE SCALE GENOMIC DNA]</scope>
    <source>
        <strain evidence="3">cv. E1</strain>
        <tissue evidence="2">Leaf</tissue>
    </source>
</reference>
<proteinExistence type="predicted"/>
<dbReference type="AlphaFoldDB" id="A0A9D4A4L0"/>
<protein>
    <submittedName>
        <fullName evidence="2">Uncharacterized protein</fullName>
    </submittedName>
</protein>
<gene>
    <name evidence="2" type="ORF">J1N35_024116</name>
</gene>
<evidence type="ECO:0000256" key="1">
    <source>
        <dbReference type="SAM" id="MobiDB-lite"/>
    </source>
</evidence>
<keyword evidence="3" id="KW-1185">Reference proteome</keyword>
<evidence type="ECO:0000313" key="2">
    <source>
        <dbReference type="EMBL" id="KAH1084355.1"/>
    </source>
</evidence>
<comment type="caution">
    <text evidence="2">The sequence shown here is derived from an EMBL/GenBank/DDBJ whole genome shotgun (WGS) entry which is preliminary data.</text>
</comment>
<dbReference type="Proteomes" id="UP000828251">
    <property type="component" value="Unassembled WGS sequence"/>
</dbReference>
<dbReference type="EMBL" id="JAIQCV010000007">
    <property type="protein sequence ID" value="KAH1084355.1"/>
    <property type="molecule type" value="Genomic_DNA"/>
</dbReference>
<organism evidence="2 3">
    <name type="scientific">Gossypium stocksii</name>
    <dbReference type="NCBI Taxonomy" id="47602"/>
    <lineage>
        <taxon>Eukaryota</taxon>
        <taxon>Viridiplantae</taxon>
        <taxon>Streptophyta</taxon>
        <taxon>Embryophyta</taxon>
        <taxon>Tracheophyta</taxon>
        <taxon>Spermatophyta</taxon>
        <taxon>Magnoliopsida</taxon>
        <taxon>eudicotyledons</taxon>
        <taxon>Gunneridae</taxon>
        <taxon>Pentapetalae</taxon>
        <taxon>rosids</taxon>
        <taxon>malvids</taxon>
        <taxon>Malvales</taxon>
        <taxon>Malvaceae</taxon>
        <taxon>Malvoideae</taxon>
        <taxon>Gossypium</taxon>
    </lineage>
</organism>